<evidence type="ECO:0000313" key="4">
    <source>
        <dbReference type="WBParaSite" id="scaffold5959_cov227.g10230"/>
    </source>
</evidence>
<evidence type="ECO:0000313" key="3">
    <source>
        <dbReference type="Proteomes" id="UP000887561"/>
    </source>
</evidence>
<evidence type="ECO:0000256" key="2">
    <source>
        <dbReference type="SAM" id="MobiDB-lite"/>
    </source>
</evidence>
<accession>A0A915N189</accession>
<dbReference type="WBParaSite" id="scaffold5959_cov227.g10230">
    <property type="protein sequence ID" value="scaffold5959_cov227.g10230"/>
    <property type="gene ID" value="scaffold5959_cov227.g10230"/>
</dbReference>
<evidence type="ECO:0000256" key="1">
    <source>
        <dbReference type="SAM" id="Coils"/>
    </source>
</evidence>
<feature type="region of interest" description="Disordered" evidence="2">
    <location>
        <begin position="18"/>
        <end position="77"/>
    </location>
</feature>
<protein>
    <submittedName>
        <fullName evidence="4">BED-type domain-containing protein</fullName>
    </submittedName>
</protein>
<feature type="compositionally biased region" description="Basic and acidic residues" evidence="2">
    <location>
        <begin position="43"/>
        <end position="59"/>
    </location>
</feature>
<reference evidence="4" key="1">
    <citation type="submission" date="2022-11" db="UniProtKB">
        <authorList>
            <consortium name="WormBaseParasite"/>
        </authorList>
    </citation>
    <scope>IDENTIFICATION</scope>
</reference>
<name>A0A915N189_MELJA</name>
<proteinExistence type="predicted"/>
<dbReference type="Proteomes" id="UP000887561">
    <property type="component" value="Unplaced"/>
</dbReference>
<feature type="compositionally biased region" description="Low complexity" evidence="2">
    <location>
        <begin position="60"/>
        <end position="70"/>
    </location>
</feature>
<dbReference type="AlphaFoldDB" id="A0A915N189"/>
<keyword evidence="1" id="KW-0175">Coiled coil</keyword>
<organism evidence="3 4">
    <name type="scientific">Meloidogyne javanica</name>
    <name type="common">Root-knot nematode worm</name>
    <dbReference type="NCBI Taxonomy" id="6303"/>
    <lineage>
        <taxon>Eukaryota</taxon>
        <taxon>Metazoa</taxon>
        <taxon>Ecdysozoa</taxon>
        <taxon>Nematoda</taxon>
        <taxon>Chromadorea</taxon>
        <taxon>Rhabditida</taxon>
        <taxon>Tylenchina</taxon>
        <taxon>Tylenchomorpha</taxon>
        <taxon>Tylenchoidea</taxon>
        <taxon>Meloidogynidae</taxon>
        <taxon>Meloidogyninae</taxon>
        <taxon>Meloidogyne</taxon>
        <taxon>Meloidogyne incognita group</taxon>
    </lineage>
</organism>
<sequence>MSSASTSNSADVLAKILREERKESRGESPSLITGSIGQEYDEELNRRALKRKNDNKTKSCDSTTSSSSSLSKRRNAGGSKSLLTAATAAALMAPSPLGQVPSIPGVIAVAVSPAAQLFREDDWSWHRNPAAAIRSGGTNKQTPVWKYFVYNKAENLSRCIVGNCTYQLKGPHTSTLACHLKKHTAEYAEFQRLKSEYTRERIASGHGQAIASLGATTADCGGGDSSCSTPGSVSSFFPFSVQNVDIESKSDENKEGVNLMNILNMLNKKPINNDNWHLKSNNNCEDKKEEYKQELNSSFHQKSLNNKILENNNIKQELNEDNNIADNKHTDNKHNPHSVEHLLGTTNNVEETNKTKEKLNEQVACFSNEQLVSVNMERLLLSLGTNKQLILVRNKTREHLQNISSTNGFALIAEFCCVSCWSIHLSDEEQCQTNFDSCCDGVAKDCVVNNSFCCTLFASFHKDGINNSLLLGIQKINETTINSVNNLIENCEYVSNRTRLRCQNFKSTDELKDFGFCNEVAFEHQGYIERIRKEGLRTKHLFDPNFNISEGFLELISFDDDETLDSRVPTDFPFIYEPLYCESRLDGDENPLRNAGIFNKKEILNEYCRAIKRCQAAIREQRLIYREKHSKIVRQGIRLAEQPNPVQIDPIKNGEKIQRLNVMRRDALRLDQRQVFKEKFARLDTDLIEKCAEKRNKWLQQIEHPIDENERIVSQLVTEMVDLIVLTKSKRGPKTIQKRLGKKIAIKMVNNNNSSTTTSTGTATNIGISREAGLRKKLDRVSYRKFCLESIIAAQSLYDTLRGYQSRRIFTINTSTINRKNWNK</sequence>
<feature type="coiled-coil region" evidence="1">
    <location>
        <begin position="342"/>
        <end position="369"/>
    </location>
</feature>
<keyword evidence="3" id="KW-1185">Reference proteome</keyword>